<keyword evidence="3" id="KW-1185">Reference proteome</keyword>
<name>A0A8K0JGC8_9TREE</name>
<accession>A0A8K0JGC8</accession>
<feature type="region of interest" description="Disordered" evidence="1">
    <location>
        <begin position="466"/>
        <end position="518"/>
    </location>
</feature>
<evidence type="ECO:0000256" key="1">
    <source>
        <dbReference type="SAM" id="MobiDB-lite"/>
    </source>
</evidence>
<organism evidence="2 3">
    <name type="scientific">Filobasidium floriforme</name>
    <dbReference type="NCBI Taxonomy" id="5210"/>
    <lineage>
        <taxon>Eukaryota</taxon>
        <taxon>Fungi</taxon>
        <taxon>Dikarya</taxon>
        <taxon>Basidiomycota</taxon>
        <taxon>Agaricomycotina</taxon>
        <taxon>Tremellomycetes</taxon>
        <taxon>Filobasidiales</taxon>
        <taxon>Filobasidiaceae</taxon>
        <taxon>Filobasidium</taxon>
    </lineage>
</organism>
<sequence>MITSEDIRRTAIKFFSVTNYLKEGFVVVGGKKMDGETTQWHRLSTAARAVRKETESFDLTQAKSFVCAELGADAASHTEFEKQIYEIWTARTLYSAAHMLADQIRTDSKLVEVSWCSCDDPDCEFSTKKSMMQIYHKETYIDKKKPHRVYSDIFDLIECMRNDMGYLGGLRTLVHDTARKFFRCQAGGGNEDQGRDKKDFIEIPIQLKGYKWEDYRFGKGDSMSSPVDRYGTGPDFSASSIRPQDLDSASLSSGVIVQRSNEVTIRHLLDSRACADATTMCDLEKVKAKANEILSIKYYIRRENGQNPEETLSDQTKTLWSYLKMLSFTPSLTLPPTLGQLKKDLTREYGSPSVAAAEGMIFQLWLTRNVCAIADMLVEQLWADRNLDRDEEERKMFLRILESVSELDPVVDETLQMWCEAMCEVKFLLRKARPEPPVQDDEIEDALVVFREHNWQTFITAEEAGQWDPSTTFSDNDESRDWSSVHSQSTLEGSFHQHLEGAEQASESTGRPPTTQAC</sequence>
<evidence type="ECO:0000313" key="3">
    <source>
        <dbReference type="Proteomes" id="UP000812966"/>
    </source>
</evidence>
<protein>
    <submittedName>
        <fullName evidence="2">Uncharacterized protein</fullName>
    </submittedName>
</protein>
<dbReference type="Proteomes" id="UP000812966">
    <property type="component" value="Unassembled WGS sequence"/>
</dbReference>
<evidence type="ECO:0000313" key="2">
    <source>
        <dbReference type="EMBL" id="KAG7528784.1"/>
    </source>
</evidence>
<proteinExistence type="predicted"/>
<feature type="compositionally biased region" description="Polar residues" evidence="1">
    <location>
        <begin position="505"/>
        <end position="518"/>
    </location>
</feature>
<comment type="caution">
    <text evidence="2">The sequence shown here is derived from an EMBL/GenBank/DDBJ whole genome shotgun (WGS) entry which is preliminary data.</text>
</comment>
<reference evidence="2" key="1">
    <citation type="submission" date="2020-04" db="EMBL/GenBank/DDBJ databases">
        <title>Analysis of mating type loci in Filobasidium floriforme.</title>
        <authorList>
            <person name="Nowrousian M."/>
        </authorList>
    </citation>
    <scope>NUCLEOTIDE SEQUENCE</scope>
    <source>
        <strain evidence="2">CBS 6242</strain>
    </source>
</reference>
<gene>
    <name evidence="2" type="ORF">FFLO_05925</name>
</gene>
<dbReference type="AlphaFoldDB" id="A0A8K0JGC8"/>
<dbReference type="EMBL" id="JABELV010000167">
    <property type="protein sequence ID" value="KAG7528784.1"/>
    <property type="molecule type" value="Genomic_DNA"/>
</dbReference>